<gene>
    <name evidence="2" type="ORF">ATY41_09875</name>
</gene>
<organism evidence="2 3">
    <name type="scientific">Leifsonia xyli subsp. xyli</name>
    <dbReference type="NCBI Taxonomy" id="59736"/>
    <lineage>
        <taxon>Bacteria</taxon>
        <taxon>Bacillati</taxon>
        <taxon>Actinomycetota</taxon>
        <taxon>Actinomycetes</taxon>
        <taxon>Micrococcales</taxon>
        <taxon>Microbacteriaceae</taxon>
        <taxon>Leifsonia</taxon>
    </lineage>
</organism>
<dbReference type="AlphaFoldDB" id="A0A1E2SLE0"/>
<dbReference type="EMBL" id="LNZG01000011">
    <property type="protein sequence ID" value="ODA90540.1"/>
    <property type="molecule type" value="Genomic_DNA"/>
</dbReference>
<feature type="region of interest" description="Disordered" evidence="1">
    <location>
        <begin position="1"/>
        <end position="172"/>
    </location>
</feature>
<feature type="compositionally biased region" description="Basic and acidic residues" evidence="1">
    <location>
        <begin position="71"/>
        <end position="118"/>
    </location>
</feature>
<accession>A0A1E2SLE0</accession>
<sequence>MASRVKRADLGHAFGSFGDDDELDDDQDEEDDAADDVSADGDVAEGLDDLAGEPVSEHEAGGGDVQPEPQQGRDQEQRREDREVEGLLDEHGRQQDDDTEDDVHGDQHVERPGGHRNDEQEDDADDPEGHGDHRQVLPHGYSYAAEPVRSWGSAGAAGAGRCRGRRRACGAS</sequence>
<evidence type="ECO:0000313" key="3">
    <source>
        <dbReference type="Proteomes" id="UP000094426"/>
    </source>
</evidence>
<dbReference type="Proteomes" id="UP000094426">
    <property type="component" value="Unassembled WGS sequence"/>
</dbReference>
<comment type="caution">
    <text evidence="2">The sequence shown here is derived from an EMBL/GenBank/DDBJ whole genome shotgun (WGS) entry which is preliminary data.</text>
</comment>
<feature type="compositionally biased region" description="Basic and acidic residues" evidence="1">
    <location>
        <begin position="1"/>
        <end position="10"/>
    </location>
</feature>
<evidence type="ECO:0000256" key="1">
    <source>
        <dbReference type="SAM" id="MobiDB-lite"/>
    </source>
</evidence>
<feature type="compositionally biased region" description="Low complexity" evidence="1">
    <location>
        <begin position="149"/>
        <end position="160"/>
    </location>
</feature>
<name>A0A1E2SLE0_LEIXY</name>
<proteinExistence type="predicted"/>
<protein>
    <submittedName>
        <fullName evidence="2">Uncharacterized protein</fullName>
    </submittedName>
</protein>
<feature type="compositionally biased region" description="Basic residues" evidence="1">
    <location>
        <begin position="162"/>
        <end position="172"/>
    </location>
</feature>
<evidence type="ECO:0000313" key="2">
    <source>
        <dbReference type="EMBL" id="ODA90540.1"/>
    </source>
</evidence>
<reference evidence="2 3" key="1">
    <citation type="submission" date="2015-11" db="EMBL/GenBank/DDBJ databases">
        <authorList>
            <person name="Zhang Y."/>
            <person name="Guo Z."/>
        </authorList>
    </citation>
    <scope>NUCLEOTIDE SEQUENCE [LARGE SCALE GENOMIC DNA]</scope>
    <source>
        <strain evidence="3">gdw1</strain>
    </source>
</reference>
<feature type="compositionally biased region" description="Acidic residues" evidence="1">
    <location>
        <begin position="18"/>
        <end position="51"/>
    </location>
</feature>